<keyword evidence="5" id="KW-1185">Reference proteome</keyword>
<evidence type="ECO:0000256" key="2">
    <source>
        <dbReference type="SAM" id="MobiDB-lite"/>
    </source>
</evidence>
<reference evidence="4 5" key="1">
    <citation type="submission" date="2021-06" db="EMBL/GenBank/DDBJ databases">
        <title>Actinomycetes sequencing.</title>
        <authorList>
            <person name="Shan Q."/>
        </authorList>
    </citation>
    <scope>NUCLEOTIDE SEQUENCE [LARGE SCALE GENOMIC DNA]</scope>
    <source>
        <strain evidence="4 5">NEAU-G5</strain>
    </source>
</reference>
<sequence>MTPETGAAIRVWVSPALPPAAQGIDADSRFYAATEQIWQVYDAIDPQFRIAVVLGAFFGLRLSEIAGADIEDLNWSTLIYTPGLQYRKPSCREPDRLDAPDDSLKRPASTKPFPVDPWAADLLRQLLDGRTSGYMVIVNGERVASHQISRAIAAAVDKIGGPMAERVTLGRRYPERRFTSHGLRHYYASTLLAVGETIATVTMKVRHKSPVTTLKVYTHLVNAGKRLDADTLGAEAQRGRRAVAAAGWNTHAA</sequence>
<feature type="domain" description="Tyr recombinase" evidence="3">
    <location>
        <begin position="26"/>
        <end position="232"/>
    </location>
</feature>
<evidence type="ECO:0000313" key="5">
    <source>
        <dbReference type="Proteomes" id="UP000733379"/>
    </source>
</evidence>
<dbReference type="InterPro" id="IPR013762">
    <property type="entry name" value="Integrase-like_cat_sf"/>
</dbReference>
<dbReference type="Proteomes" id="UP000733379">
    <property type="component" value="Unassembled WGS sequence"/>
</dbReference>
<dbReference type="Pfam" id="PF00589">
    <property type="entry name" value="Phage_integrase"/>
    <property type="match status" value="1"/>
</dbReference>
<comment type="caution">
    <text evidence="4">The sequence shown here is derived from an EMBL/GenBank/DDBJ whole genome shotgun (WGS) entry which is preliminary data.</text>
</comment>
<feature type="region of interest" description="Disordered" evidence="2">
    <location>
        <begin position="91"/>
        <end position="110"/>
    </location>
</feature>
<dbReference type="Gene3D" id="1.10.443.10">
    <property type="entry name" value="Intergrase catalytic core"/>
    <property type="match status" value="1"/>
</dbReference>
<gene>
    <name evidence="4" type="ORF">KO481_39610</name>
</gene>
<name>A0ABS6BBG7_9NOCA</name>
<dbReference type="EMBL" id="JAHKNI010000023">
    <property type="protein sequence ID" value="MBU3067614.1"/>
    <property type="molecule type" value="Genomic_DNA"/>
</dbReference>
<protein>
    <submittedName>
        <fullName evidence="4">Tyrosine-type recombinase/integrase</fullName>
    </submittedName>
</protein>
<organism evidence="4 5">
    <name type="scientific">Nocardia albiluteola</name>
    <dbReference type="NCBI Taxonomy" id="2842303"/>
    <lineage>
        <taxon>Bacteria</taxon>
        <taxon>Bacillati</taxon>
        <taxon>Actinomycetota</taxon>
        <taxon>Actinomycetes</taxon>
        <taxon>Mycobacteriales</taxon>
        <taxon>Nocardiaceae</taxon>
        <taxon>Nocardia</taxon>
    </lineage>
</organism>
<dbReference type="InterPro" id="IPR002104">
    <property type="entry name" value="Integrase_catalytic"/>
</dbReference>
<proteinExistence type="predicted"/>
<dbReference type="RefSeq" id="WP_215923689.1">
    <property type="nucleotide sequence ID" value="NZ_JAHKNI010000023.1"/>
</dbReference>
<evidence type="ECO:0000256" key="1">
    <source>
        <dbReference type="ARBA" id="ARBA00023172"/>
    </source>
</evidence>
<keyword evidence="1" id="KW-0233">DNA recombination</keyword>
<evidence type="ECO:0000259" key="3">
    <source>
        <dbReference type="PROSITE" id="PS51898"/>
    </source>
</evidence>
<dbReference type="InterPro" id="IPR011010">
    <property type="entry name" value="DNA_brk_join_enz"/>
</dbReference>
<evidence type="ECO:0000313" key="4">
    <source>
        <dbReference type="EMBL" id="MBU3067614.1"/>
    </source>
</evidence>
<feature type="compositionally biased region" description="Basic and acidic residues" evidence="2">
    <location>
        <begin position="91"/>
        <end position="105"/>
    </location>
</feature>
<dbReference type="SUPFAM" id="SSF56349">
    <property type="entry name" value="DNA breaking-rejoining enzymes"/>
    <property type="match status" value="1"/>
</dbReference>
<accession>A0ABS6BBG7</accession>
<dbReference type="PROSITE" id="PS51898">
    <property type="entry name" value="TYR_RECOMBINASE"/>
    <property type="match status" value="1"/>
</dbReference>